<dbReference type="InterPro" id="IPR036237">
    <property type="entry name" value="Xyl_isomerase-like_sf"/>
</dbReference>
<dbReference type="PANTHER" id="PTHR12110:SF41">
    <property type="entry name" value="INOSOSE DEHYDRATASE"/>
    <property type="match status" value="1"/>
</dbReference>
<dbReference type="Pfam" id="PF01261">
    <property type="entry name" value="AP_endonuc_2"/>
    <property type="match status" value="1"/>
</dbReference>
<dbReference type="RefSeq" id="WP_305754404.1">
    <property type="nucleotide sequence ID" value="NZ_JAPCKK010000014.1"/>
</dbReference>
<dbReference type="SUPFAM" id="SSF51658">
    <property type="entry name" value="Xylose isomerase-like"/>
    <property type="match status" value="1"/>
</dbReference>
<keyword evidence="3" id="KW-1185">Reference proteome</keyword>
<feature type="domain" description="Xylose isomerase-like TIM barrel" evidence="1">
    <location>
        <begin position="23"/>
        <end position="246"/>
    </location>
</feature>
<dbReference type="GO" id="GO:0016853">
    <property type="term" value="F:isomerase activity"/>
    <property type="evidence" value="ECO:0007669"/>
    <property type="project" value="UniProtKB-KW"/>
</dbReference>
<dbReference type="InterPro" id="IPR013022">
    <property type="entry name" value="Xyl_isomerase-like_TIM-brl"/>
</dbReference>
<dbReference type="Proteomes" id="UP001241848">
    <property type="component" value="Unassembled WGS sequence"/>
</dbReference>
<organism evidence="2 3">
    <name type="scientific">Paenibacillus zeirhizosphaerae</name>
    <dbReference type="NCBI Taxonomy" id="2987519"/>
    <lineage>
        <taxon>Bacteria</taxon>
        <taxon>Bacillati</taxon>
        <taxon>Bacillota</taxon>
        <taxon>Bacilli</taxon>
        <taxon>Bacillales</taxon>
        <taxon>Paenibacillaceae</taxon>
        <taxon>Paenibacillus</taxon>
    </lineage>
</organism>
<protein>
    <submittedName>
        <fullName evidence="2">Sugar phosphate isomerase/epimerase</fullName>
    </submittedName>
</protein>
<dbReference type="PANTHER" id="PTHR12110">
    <property type="entry name" value="HYDROXYPYRUVATE ISOMERASE"/>
    <property type="match status" value="1"/>
</dbReference>
<gene>
    <name evidence="2" type="ORF">OIN60_08365</name>
</gene>
<dbReference type="InterPro" id="IPR050312">
    <property type="entry name" value="IolE/XylAMocC-like"/>
</dbReference>
<comment type="caution">
    <text evidence="2">The sequence shown here is derived from an EMBL/GenBank/DDBJ whole genome shotgun (WGS) entry which is preliminary data.</text>
</comment>
<dbReference type="Gene3D" id="3.20.20.150">
    <property type="entry name" value="Divalent-metal-dependent TIM barrel enzymes"/>
    <property type="match status" value="1"/>
</dbReference>
<keyword evidence="2" id="KW-0413">Isomerase</keyword>
<accession>A0ABT9FQ86</accession>
<evidence type="ECO:0000259" key="1">
    <source>
        <dbReference type="Pfam" id="PF01261"/>
    </source>
</evidence>
<sequence length="255" mass="28635">MAKIGLQLYTVRDQLEQDFEGTLRKVAALGYQGVEFHTFFGRTAEEVKALLDELGLEILGTHVAYQRLVDHLDEEIAYHKAVGNKYLVVPYLTEEERQWSEVFDNLAKIGTALKEAGLVLCYHNHEFELTEELDGKPVFDVMYETVSADVLQVEMDTCWVHYGGYDPVEYIARYTGRLPIIHLKDMSRNEEGNAVTVELGKGEVNLSAIADAAVGAGVDWIVVEQDHCANPPIQSIETSIQWIKEYANQGGQVNV</sequence>
<proteinExistence type="predicted"/>
<reference evidence="2 3" key="1">
    <citation type="submission" date="2022-10" db="EMBL/GenBank/DDBJ databases">
        <title>Paenibacillus description and whole genome data of maize root bacterial community.</title>
        <authorList>
            <person name="Marton D."/>
            <person name="Farkas M."/>
            <person name="Cserhati M."/>
        </authorList>
    </citation>
    <scope>NUCLEOTIDE SEQUENCE [LARGE SCALE GENOMIC DNA]</scope>
    <source>
        <strain evidence="2 3">P96</strain>
    </source>
</reference>
<evidence type="ECO:0000313" key="2">
    <source>
        <dbReference type="EMBL" id="MDP4096785.1"/>
    </source>
</evidence>
<name>A0ABT9FQ86_9BACL</name>
<evidence type="ECO:0000313" key="3">
    <source>
        <dbReference type="Proteomes" id="UP001241848"/>
    </source>
</evidence>
<dbReference type="EMBL" id="JAPCKK010000014">
    <property type="protein sequence ID" value="MDP4096785.1"/>
    <property type="molecule type" value="Genomic_DNA"/>
</dbReference>